<dbReference type="Pfam" id="PF03960">
    <property type="entry name" value="ArsC"/>
    <property type="match status" value="1"/>
</dbReference>
<keyword evidence="4" id="KW-0614">Plasmid</keyword>
<dbReference type="InterPro" id="IPR036249">
    <property type="entry name" value="Thioredoxin-like_sf"/>
</dbReference>
<keyword evidence="1" id="KW-1015">Disulfide bond</keyword>
<dbReference type="PROSITE" id="PS51354">
    <property type="entry name" value="GLUTAREDOXIN_2"/>
    <property type="match status" value="1"/>
</dbReference>
<geneLocation type="plasmid" evidence="4 5">
    <name>unnamed3</name>
</geneLocation>
<keyword evidence="2" id="KW-0676">Redox-active center</keyword>
<evidence type="ECO:0000256" key="3">
    <source>
        <dbReference type="PROSITE-ProRule" id="PRU01282"/>
    </source>
</evidence>
<dbReference type="RefSeq" id="WP_060599105.1">
    <property type="nucleotide sequence ID" value="NZ_CP032747.1"/>
</dbReference>
<dbReference type="PANTHER" id="PTHR30041:SF7">
    <property type="entry name" value="GLOBAL TRANSCRIPTIONAL REGULATOR SPX"/>
    <property type="match status" value="1"/>
</dbReference>
<dbReference type="CDD" id="cd03032">
    <property type="entry name" value="ArsC_Spx"/>
    <property type="match status" value="1"/>
</dbReference>
<dbReference type="PROSITE" id="PS51353">
    <property type="entry name" value="ARSC"/>
    <property type="match status" value="1"/>
</dbReference>
<evidence type="ECO:0000313" key="5">
    <source>
        <dbReference type="Proteomes" id="UP000277896"/>
    </source>
</evidence>
<comment type="similarity">
    <text evidence="3">Belongs to the ArsC family.</text>
</comment>
<dbReference type="Proteomes" id="UP000277896">
    <property type="component" value="Plasmid unnamed3"/>
</dbReference>
<name>A0AAD0TRJ0_9LACO</name>
<evidence type="ECO:0000313" key="4">
    <source>
        <dbReference type="EMBL" id="AYJ40320.1"/>
    </source>
</evidence>
<accession>A0AAD0TRJ0</accession>
<dbReference type="SUPFAM" id="SSF52833">
    <property type="entry name" value="Thioredoxin-like"/>
    <property type="match status" value="1"/>
</dbReference>
<gene>
    <name evidence="4" type="ORF">LP667_16170</name>
</gene>
<reference evidence="4 5" key="1">
    <citation type="submission" date="2018-10" db="EMBL/GenBank/DDBJ databases">
        <title>Genome seuquencing of Lactobacillus species.</title>
        <authorList>
            <person name="Baek C."/>
            <person name="Yi H."/>
        </authorList>
    </citation>
    <scope>NUCLEOTIDE SEQUENCE [LARGE SCALE GENOMIC DNA]</scope>
    <source>
        <strain evidence="4 5">DSM 10667</strain>
        <plasmid evidence="4 5">unnamed3</plasmid>
    </source>
</reference>
<dbReference type="EMBL" id="CP032747">
    <property type="protein sequence ID" value="AYJ40320.1"/>
    <property type="molecule type" value="Genomic_DNA"/>
</dbReference>
<dbReference type="NCBIfam" id="NF002459">
    <property type="entry name" value="PRK01655.1"/>
    <property type="match status" value="1"/>
</dbReference>
<sequence length="140" mass="16613">MIVVYTTPGCASCQKARNWLDKYNITYEEQNIFQQPPTTEEIVKILKLTERGTEEIISRRSRGYGKLKEKLADLTLGELCNLINEDPHLLRRPIIVDENRLQVGYNEEDIRKFLPHEIRKEELFDIMHEDKRLRTENIIE</sequence>
<dbReference type="InterPro" id="IPR006660">
    <property type="entry name" value="Arsenate_reductase-like"/>
</dbReference>
<dbReference type="PANTHER" id="PTHR30041">
    <property type="entry name" value="ARSENATE REDUCTASE"/>
    <property type="match status" value="1"/>
</dbReference>
<dbReference type="AlphaFoldDB" id="A0AAD0TRJ0"/>
<evidence type="ECO:0000256" key="2">
    <source>
        <dbReference type="ARBA" id="ARBA00023284"/>
    </source>
</evidence>
<proteinExistence type="inferred from homology"/>
<evidence type="ECO:0000256" key="1">
    <source>
        <dbReference type="ARBA" id="ARBA00023157"/>
    </source>
</evidence>
<protein>
    <submittedName>
        <fullName evidence="4">Spx/MgsR family RNA polymerase-binding regulatory protein</fullName>
    </submittedName>
</protein>
<dbReference type="InterPro" id="IPR006504">
    <property type="entry name" value="Tscrpt_reg_Spx/MgsR"/>
</dbReference>
<dbReference type="NCBIfam" id="TIGR01617">
    <property type="entry name" value="arsC_related"/>
    <property type="match status" value="1"/>
</dbReference>
<organism evidence="4 5">
    <name type="scientific">Lactiplantibacillus paraplantarum</name>
    <dbReference type="NCBI Taxonomy" id="60520"/>
    <lineage>
        <taxon>Bacteria</taxon>
        <taxon>Bacillati</taxon>
        <taxon>Bacillota</taxon>
        <taxon>Bacilli</taxon>
        <taxon>Lactobacillales</taxon>
        <taxon>Lactobacillaceae</taxon>
        <taxon>Lactiplantibacillus</taxon>
    </lineage>
</organism>
<dbReference type="Gene3D" id="3.40.30.10">
    <property type="entry name" value="Glutaredoxin"/>
    <property type="match status" value="1"/>
</dbReference>